<gene>
    <name evidence="7" type="ORF">jhhlp_000808</name>
</gene>
<dbReference type="VEuPathDB" id="FungiDB:jhhlp_000808"/>
<dbReference type="SMART" id="SM00906">
    <property type="entry name" value="Fungal_trans"/>
    <property type="match status" value="1"/>
</dbReference>
<dbReference type="GO" id="GO:0000981">
    <property type="term" value="F:DNA-binding transcription factor activity, RNA polymerase II-specific"/>
    <property type="evidence" value="ECO:0007669"/>
    <property type="project" value="InterPro"/>
</dbReference>
<feature type="region of interest" description="Disordered" evidence="5">
    <location>
        <begin position="51"/>
        <end position="70"/>
    </location>
</feature>
<dbReference type="InterPro" id="IPR007219">
    <property type="entry name" value="XnlR_reg_dom"/>
</dbReference>
<dbReference type="InterPro" id="IPR051127">
    <property type="entry name" value="Fungal_SecMet_Regulators"/>
</dbReference>
<dbReference type="OrthoDB" id="2123952at2759"/>
<evidence type="ECO:0000259" key="6">
    <source>
        <dbReference type="PROSITE" id="PS50048"/>
    </source>
</evidence>
<dbReference type="GO" id="GO:0006351">
    <property type="term" value="P:DNA-templated transcription"/>
    <property type="evidence" value="ECO:0007669"/>
    <property type="project" value="InterPro"/>
</dbReference>
<evidence type="ECO:0000256" key="2">
    <source>
        <dbReference type="ARBA" id="ARBA00023015"/>
    </source>
</evidence>
<organism evidence="7 8">
    <name type="scientific">Lomentospora prolificans</name>
    <dbReference type="NCBI Taxonomy" id="41688"/>
    <lineage>
        <taxon>Eukaryota</taxon>
        <taxon>Fungi</taxon>
        <taxon>Dikarya</taxon>
        <taxon>Ascomycota</taxon>
        <taxon>Pezizomycotina</taxon>
        <taxon>Sordariomycetes</taxon>
        <taxon>Hypocreomycetidae</taxon>
        <taxon>Microascales</taxon>
        <taxon>Microascaceae</taxon>
        <taxon>Lomentospora</taxon>
    </lineage>
</organism>
<keyword evidence="2" id="KW-0805">Transcription regulation</keyword>
<dbReference type="GO" id="GO:0000978">
    <property type="term" value="F:RNA polymerase II cis-regulatory region sequence-specific DNA binding"/>
    <property type="evidence" value="ECO:0007669"/>
    <property type="project" value="TreeGrafter"/>
</dbReference>
<evidence type="ECO:0000256" key="5">
    <source>
        <dbReference type="SAM" id="MobiDB-lite"/>
    </source>
</evidence>
<keyword evidence="3" id="KW-0804">Transcription</keyword>
<evidence type="ECO:0000256" key="1">
    <source>
        <dbReference type="ARBA" id="ARBA00022723"/>
    </source>
</evidence>
<proteinExistence type="predicted"/>
<feature type="compositionally biased region" description="Low complexity" evidence="5">
    <location>
        <begin position="56"/>
        <end position="68"/>
    </location>
</feature>
<name>A0A2N3NJI1_9PEZI</name>
<dbReference type="Gene3D" id="4.10.240.10">
    <property type="entry name" value="Zn(2)-C6 fungal-type DNA-binding domain"/>
    <property type="match status" value="1"/>
</dbReference>
<dbReference type="PROSITE" id="PS50048">
    <property type="entry name" value="ZN2_CY6_FUNGAL_2"/>
    <property type="match status" value="1"/>
</dbReference>
<reference evidence="7 8" key="1">
    <citation type="journal article" date="2017" name="G3 (Bethesda)">
        <title>First Draft Genome Sequence of the Pathogenic Fungus Lomentospora prolificans (Formerly Scedosporium prolificans).</title>
        <authorList>
            <person name="Luo R."/>
            <person name="Zimin A."/>
            <person name="Workman R."/>
            <person name="Fan Y."/>
            <person name="Pertea G."/>
            <person name="Grossman N."/>
            <person name="Wear M.P."/>
            <person name="Jia B."/>
            <person name="Miller H."/>
            <person name="Casadevall A."/>
            <person name="Timp W."/>
            <person name="Zhang S.X."/>
            <person name="Salzberg S.L."/>
        </authorList>
    </citation>
    <scope>NUCLEOTIDE SEQUENCE [LARGE SCALE GENOMIC DNA]</scope>
    <source>
        <strain evidence="7 8">JHH-5317</strain>
    </source>
</reference>
<accession>A0A2N3NJI1</accession>
<dbReference type="SUPFAM" id="SSF57701">
    <property type="entry name" value="Zn2/Cys6 DNA-binding domain"/>
    <property type="match status" value="1"/>
</dbReference>
<dbReference type="CDD" id="cd00067">
    <property type="entry name" value="GAL4"/>
    <property type="match status" value="1"/>
</dbReference>
<feature type="domain" description="Zn(2)-C6 fungal-type" evidence="6">
    <location>
        <begin position="11"/>
        <end position="40"/>
    </location>
</feature>
<keyword evidence="1" id="KW-0479">Metal-binding</keyword>
<dbReference type="SMART" id="SM00066">
    <property type="entry name" value="GAL4"/>
    <property type="match status" value="1"/>
</dbReference>
<dbReference type="GO" id="GO:0000435">
    <property type="term" value="P:positive regulation of transcription from RNA polymerase II promoter by galactose"/>
    <property type="evidence" value="ECO:0007669"/>
    <property type="project" value="TreeGrafter"/>
</dbReference>
<dbReference type="InParanoid" id="A0A2N3NJI1"/>
<dbReference type="InterPro" id="IPR036864">
    <property type="entry name" value="Zn2-C6_fun-type_DNA-bd_sf"/>
</dbReference>
<protein>
    <recommendedName>
        <fullName evidence="6">Zn(2)-C6 fungal-type domain-containing protein</fullName>
    </recommendedName>
</protein>
<dbReference type="Pfam" id="PF04082">
    <property type="entry name" value="Fungal_trans"/>
    <property type="match status" value="1"/>
</dbReference>
<dbReference type="Pfam" id="PF00172">
    <property type="entry name" value="Zn_clus"/>
    <property type="match status" value="1"/>
</dbReference>
<dbReference type="GO" id="GO:0008270">
    <property type="term" value="F:zinc ion binding"/>
    <property type="evidence" value="ECO:0007669"/>
    <property type="project" value="InterPro"/>
</dbReference>
<dbReference type="AlphaFoldDB" id="A0A2N3NJI1"/>
<keyword evidence="8" id="KW-1185">Reference proteome</keyword>
<comment type="caution">
    <text evidence="7">The sequence shown here is derived from an EMBL/GenBank/DDBJ whole genome shotgun (WGS) entry which is preliminary data.</text>
</comment>
<sequence>MDSSKWRVSKACQECRAKKIRCNGEEPCQRCKMRGLTCVYRAKARNRQRKVALPPDSSIASSDDAQSATVAGGVGLRRPDEGLEGHGSPSIHIHSVAATHRASPGCVLELYYGPSSNFSMLHSIYHQIEGTTIAPGSQKDVEEVGPGLDKLGNRRIFFGDWADSRDSLLIPNDYSAMFLDRALSQRLMETYLSTYWHILPVLPQTEYRRQLDQMHRSPAIFSYDSADNIILILAMALGASILDEGHIAEFLFQKAKQGAEKLDEVVNVQAIQVALMMISITLRKAIAAGLHKDVDSRGGQTQADMLRRRKTLWSLYFFETWICFSMGRPRSMPEPCNVPVPPQERLLKSLVTLSRIMSKCAAKIYEHHHQSLLPLWHAANEIRRELHEFAEQQRKDMNFGLVGDPNTGELGVCQTMVSTMYHHTLLLAFRPFLVLRAKLKKQTERVDGSGPSQPAPPPWLDMAAEYCLDAARHSIGFLAGAFEQNNLCLGIKYHGFFLEGNCYVLIFDMLRDRASSDRNLPWIIMGLKCIDSMFYKNKPASVRPPPLMATLERMLCSVIPDFRLEAALAETPEAHRTQVIQQASAELLGPNQPIDARPTRLYPSMPFGFDMNGPLVTKSPAGSSLDEQIDLTAADMGWNFDLGTMDMDAFFSIDANQQFNFST</sequence>
<dbReference type="PANTHER" id="PTHR47424:SF15">
    <property type="entry name" value="ZN(II)2CYS6 TRANSCRIPTION FACTOR (EUROFUNG)"/>
    <property type="match status" value="1"/>
</dbReference>
<evidence type="ECO:0000313" key="8">
    <source>
        <dbReference type="Proteomes" id="UP000233524"/>
    </source>
</evidence>
<dbReference type="InterPro" id="IPR001138">
    <property type="entry name" value="Zn2Cys6_DnaBD"/>
</dbReference>
<dbReference type="CDD" id="cd12148">
    <property type="entry name" value="fungal_TF_MHR"/>
    <property type="match status" value="1"/>
</dbReference>
<evidence type="ECO:0000313" key="7">
    <source>
        <dbReference type="EMBL" id="PKS12600.1"/>
    </source>
</evidence>
<evidence type="ECO:0000256" key="4">
    <source>
        <dbReference type="ARBA" id="ARBA00023242"/>
    </source>
</evidence>
<dbReference type="EMBL" id="NLAX01000003">
    <property type="protein sequence ID" value="PKS12600.1"/>
    <property type="molecule type" value="Genomic_DNA"/>
</dbReference>
<keyword evidence="4" id="KW-0539">Nucleus</keyword>
<dbReference type="PROSITE" id="PS00463">
    <property type="entry name" value="ZN2_CY6_FUNGAL_1"/>
    <property type="match status" value="1"/>
</dbReference>
<evidence type="ECO:0000256" key="3">
    <source>
        <dbReference type="ARBA" id="ARBA00023163"/>
    </source>
</evidence>
<dbReference type="GO" id="GO:0005634">
    <property type="term" value="C:nucleus"/>
    <property type="evidence" value="ECO:0007669"/>
    <property type="project" value="TreeGrafter"/>
</dbReference>
<dbReference type="Proteomes" id="UP000233524">
    <property type="component" value="Unassembled WGS sequence"/>
</dbReference>
<dbReference type="PANTHER" id="PTHR47424">
    <property type="entry name" value="REGULATORY PROTEIN GAL4"/>
    <property type="match status" value="1"/>
</dbReference>